<dbReference type="AlphaFoldDB" id="A0A7S3VJK5"/>
<organism evidence="1">
    <name type="scientific">Dunaliella tertiolecta</name>
    <name type="common">Green alga</name>
    <dbReference type="NCBI Taxonomy" id="3047"/>
    <lineage>
        <taxon>Eukaryota</taxon>
        <taxon>Viridiplantae</taxon>
        <taxon>Chlorophyta</taxon>
        <taxon>core chlorophytes</taxon>
        <taxon>Chlorophyceae</taxon>
        <taxon>CS clade</taxon>
        <taxon>Chlamydomonadales</taxon>
        <taxon>Dunaliellaceae</taxon>
        <taxon>Dunaliella</taxon>
    </lineage>
</organism>
<proteinExistence type="predicted"/>
<accession>A0A7S3VJK5</accession>
<evidence type="ECO:0000313" key="1">
    <source>
        <dbReference type="EMBL" id="CAE0489141.1"/>
    </source>
</evidence>
<gene>
    <name evidence="1" type="ORF">DTER00134_LOCUS4211</name>
</gene>
<sequence>MSRVRSWWAWSERLNEQGALQRLILHHALADKWGAAVAGQQECNAGGDDADEVERMVGGKATVEVGGEGQRMEARVALGWTAPARCCFLLLPCSWPHLLHGQWLQVVVQLLYLQGRC</sequence>
<protein>
    <submittedName>
        <fullName evidence="1">Uncharacterized protein</fullName>
    </submittedName>
</protein>
<reference evidence="1" key="1">
    <citation type="submission" date="2021-01" db="EMBL/GenBank/DDBJ databases">
        <authorList>
            <person name="Corre E."/>
            <person name="Pelletier E."/>
            <person name="Niang G."/>
            <person name="Scheremetjew M."/>
            <person name="Finn R."/>
            <person name="Kale V."/>
            <person name="Holt S."/>
            <person name="Cochrane G."/>
            <person name="Meng A."/>
            <person name="Brown T."/>
            <person name="Cohen L."/>
        </authorList>
    </citation>
    <scope>NUCLEOTIDE SEQUENCE</scope>
    <source>
        <strain evidence="1">CCMP1320</strain>
    </source>
</reference>
<dbReference type="EMBL" id="HBIP01007838">
    <property type="protein sequence ID" value="CAE0489141.1"/>
    <property type="molecule type" value="Transcribed_RNA"/>
</dbReference>
<name>A0A7S3VJK5_DUNTE</name>